<reference evidence="3" key="1">
    <citation type="submission" date="2025-08" db="UniProtKB">
        <authorList>
            <consortium name="RefSeq"/>
        </authorList>
    </citation>
    <scope>IDENTIFICATION</scope>
    <source>
        <tissue evidence="3">Muscle</tissue>
    </source>
</reference>
<evidence type="ECO:0000313" key="3">
    <source>
        <dbReference type="RefSeq" id="XP_033345649.1"/>
    </source>
</evidence>
<name>A0A6J3K015_9HYME</name>
<keyword evidence="1" id="KW-1133">Transmembrane helix</keyword>
<keyword evidence="1" id="KW-0812">Transmembrane</keyword>
<protein>
    <submittedName>
        <fullName evidence="3">Uncharacterized protein LOC117231370</fullName>
    </submittedName>
</protein>
<feature type="transmembrane region" description="Helical" evidence="1">
    <location>
        <begin position="140"/>
        <end position="161"/>
    </location>
</feature>
<accession>A0A6J3K015</accession>
<keyword evidence="2" id="KW-1185">Reference proteome</keyword>
<gene>
    <name evidence="3" type="primary">LOC117231370</name>
</gene>
<dbReference type="RefSeq" id="XP_033345649.1">
    <property type="nucleotide sequence ID" value="XM_033489758.1"/>
</dbReference>
<organism evidence="2 3">
    <name type="scientific">Bombus vosnesenskii</name>
    <dbReference type="NCBI Taxonomy" id="207650"/>
    <lineage>
        <taxon>Eukaryota</taxon>
        <taxon>Metazoa</taxon>
        <taxon>Ecdysozoa</taxon>
        <taxon>Arthropoda</taxon>
        <taxon>Hexapoda</taxon>
        <taxon>Insecta</taxon>
        <taxon>Pterygota</taxon>
        <taxon>Neoptera</taxon>
        <taxon>Endopterygota</taxon>
        <taxon>Hymenoptera</taxon>
        <taxon>Apocrita</taxon>
        <taxon>Aculeata</taxon>
        <taxon>Apoidea</taxon>
        <taxon>Anthophila</taxon>
        <taxon>Apidae</taxon>
        <taxon>Bombus</taxon>
        <taxon>Pyrobombus</taxon>
    </lineage>
</organism>
<dbReference type="Proteomes" id="UP000504631">
    <property type="component" value="Unplaced"/>
</dbReference>
<dbReference type="KEGG" id="bvk:117231370"/>
<evidence type="ECO:0000313" key="2">
    <source>
        <dbReference type="Proteomes" id="UP000504631"/>
    </source>
</evidence>
<proteinExistence type="predicted"/>
<keyword evidence="1" id="KW-0472">Membrane</keyword>
<evidence type="ECO:0000256" key="1">
    <source>
        <dbReference type="SAM" id="Phobius"/>
    </source>
</evidence>
<dbReference type="GeneID" id="117231370"/>
<dbReference type="AlphaFoldDB" id="A0A6J3K015"/>
<sequence>MRYLFETFYLSNNTLTVYDMSFLEENIEPEEIGSDLLENHNRDISELWGKEDDNPVSLLVRRMKIPLIAGIGAGLVLQASKGILETPATFGRIAYVTFPLCGLSFYYLTGSYITRQIRGTEGPFNNLMGVYCTFPLLRKFLPLGHTVALLCFVTLPFYAVVRDFYVTKNRLNLRDALLYGVQSRGLYINEWRKKPSEHYVKRESYNPFTFPSK</sequence>